<keyword evidence="2" id="KW-0479">Metal-binding</keyword>
<evidence type="ECO:0000256" key="1">
    <source>
        <dbReference type="ARBA" id="ARBA00005568"/>
    </source>
</evidence>
<dbReference type="Gene3D" id="3.20.20.60">
    <property type="entry name" value="Phosphoenolpyruvate-binding domains"/>
    <property type="match status" value="1"/>
</dbReference>
<name>A0A238L8W1_9RHOB</name>
<dbReference type="Proteomes" id="UP000207598">
    <property type="component" value="Unassembled WGS sequence"/>
</dbReference>
<keyword evidence="6" id="KW-1185">Reference proteome</keyword>
<evidence type="ECO:0000256" key="3">
    <source>
        <dbReference type="ARBA" id="ARBA00023239"/>
    </source>
</evidence>
<dbReference type="RefSeq" id="WP_094023722.1">
    <property type="nucleotide sequence ID" value="NZ_FXYF01000029.1"/>
</dbReference>
<evidence type="ECO:0000256" key="2">
    <source>
        <dbReference type="ARBA" id="ARBA00022723"/>
    </source>
</evidence>
<organism evidence="5 6">
    <name type="scientific">Maliponia aquimaris</name>
    <dbReference type="NCBI Taxonomy" id="1673631"/>
    <lineage>
        <taxon>Bacteria</taxon>
        <taxon>Pseudomonadati</taxon>
        <taxon>Pseudomonadota</taxon>
        <taxon>Alphaproteobacteria</taxon>
        <taxon>Rhodobacterales</taxon>
        <taxon>Paracoccaceae</taxon>
        <taxon>Maliponia</taxon>
    </lineage>
</organism>
<proteinExistence type="inferred from homology"/>
<accession>A0A238L8W1</accession>
<dbReference type="GO" id="GO:0046872">
    <property type="term" value="F:metal ion binding"/>
    <property type="evidence" value="ECO:0007669"/>
    <property type="project" value="UniProtKB-KW"/>
</dbReference>
<dbReference type="Pfam" id="PF03328">
    <property type="entry name" value="HpcH_HpaI"/>
    <property type="match status" value="1"/>
</dbReference>
<dbReference type="EMBL" id="FXYF01000029">
    <property type="protein sequence ID" value="SMX50812.1"/>
    <property type="molecule type" value="Genomic_DNA"/>
</dbReference>
<evidence type="ECO:0000313" key="6">
    <source>
        <dbReference type="Proteomes" id="UP000207598"/>
    </source>
</evidence>
<gene>
    <name evidence="5" type="primary">garL_2</name>
    <name evidence="5" type="ORF">MAA8898_05012</name>
</gene>
<dbReference type="InterPro" id="IPR040442">
    <property type="entry name" value="Pyrv_kinase-like_dom_sf"/>
</dbReference>
<dbReference type="InterPro" id="IPR005000">
    <property type="entry name" value="Aldolase/citrate-lyase_domain"/>
</dbReference>
<dbReference type="GO" id="GO:0005737">
    <property type="term" value="C:cytoplasm"/>
    <property type="evidence" value="ECO:0007669"/>
    <property type="project" value="TreeGrafter"/>
</dbReference>
<feature type="domain" description="HpcH/HpaI aldolase/citrate lyase" evidence="4">
    <location>
        <begin position="20"/>
        <end position="230"/>
    </location>
</feature>
<dbReference type="PANTHER" id="PTHR30502:SF0">
    <property type="entry name" value="PHOSPHOENOLPYRUVATE CARBOXYLASE FAMILY PROTEIN"/>
    <property type="match status" value="1"/>
</dbReference>
<dbReference type="InterPro" id="IPR050251">
    <property type="entry name" value="HpcH-HpaI_aldolase"/>
</dbReference>
<dbReference type="GO" id="GO:0008672">
    <property type="term" value="F:2-dehydro-3-deoxyglucarate aldolase activity"/>
    <property type="evidence" value="ECO:0007669"/>
    <property type="project" value="UniProtKB-EC"/>
</dbReference>
<dbReference type="AlphaFoldDB" id="A0A238L8W1"/>
<dbReference type="EC" id="4.1.2.20" evidence="5"/>
<dbReference type="InterPro" id="IPR015813">
    <property type="entry name" value="Pyrv/PenolPyrv_kinase-like_dom"/>
</dbReference>
<reference evidence="5 6" key="1">
    <citation type="submission" date="2017-05" db="EMBL/GenBank/DDBJ databases">
        <authorList>
            <person name="Song R."/>
            <person name="Chenine A.L."/>
            <person name="Ruprecht R.M."/>
        </authorList>
    </citation>
    <scope>NUCLEOTIDE SEQUENCE [LARGE SCALE GENOMIC DNA]</scope>
    <source>
        <strain evidence="5 6">CECT 8898</strain>
    </source>
</reference>
<sequence>MRPNQIRTRLEAGQLVINAWLSIASTYAAEGVGHSGVHSVTVDLQHGMLDFADALQMMQAISATPATPLVRVPALDAARIMHLLDAGAYGIICPMISTPQQAADLVAACRYPPTGKRSFGPSRGLLYGGADYVAEADRTIMVIPMIETAEAVDRIDEILDVEGVDMIYLGPNDLAFDLDGHVGHPRPRSEAALARVLQAAQVRNTPAGIFCASAEEARARADQGFRLVTPANDFAHLTRSMKEAVRVTLAEPDAAVPRSAARHGY</sequence>
<dbReference type="PANTHER" id="PTHR30502">
    <property type="entry name" value="2-KETO-3-DEOXY-L-RHAMNONATE ALDOLASE"/>
    <property type="match status" value="1"/>
</dbReference>
<keyword evidence="3 5" id="KW-0456">Lyase</keyword>
<protein>
    <submittedName>
        <fullName evidence="5">5-keto-4-deoxy-D-glucarate aldolase</fullName>
        <ecNumber evidence="5">4.1.2.20</ecNumber>
    </submittedName>
</protein>
<comment type="similarity">
    <text evidence="1">Belongs to the HpcH/HpaI aldolase family.</text>
</comment>
<dbReference type="SUPFAM" id="SSF51621">
    <property type="entry name" value="Phosphoenolpyruvate/pyruvate domain"/>
    <property type="match status" value="1"/>
</dbReference>
<evidence type="ECO:0000259" key="4">
    <source>
        <dbReference type="Pfam" id="PF03328"/>
    </source>
</evidence>
<evidence type="ECO:0000313" key="5">
    <source>
        <dbReference type="EMBL" id="SMX50812.1"/>
    </source>
</evidence>
<dbReference type="OrthoDB" id="9802624at2"/>